<dbReference type="SUPFAM" id="SSF50022">
    <property type="entry name" value="ISP domain"/>
    <property type="match status" value="1"/>
</dbReference>
<dbReference type="AlphaFoldDB" id="A0A9D2AU18"/>
<keyword evidence="4" id="KW-0411">Iron-sulfur</keyword>
<organism evidence="7 8">
    <name type="scientific">Candidatus Mediterraneibacter caccavium</name>
    <dbReference type="NCBI Taxonomy" id="2838661"/>
    <lineage>
        <taxon>Bacteria</taxon>
        <taxon>Bacillati</taxon>
        <taxon>Bacillota</taxon>
        <taxon>Clostridia</taxon>
        <taxon>Lachnospirales</taxon>
        <taxon>Lachnospiraceae</taxon>
        <taxon>Mediterraneibacter</taxon>
    </lineage>
</organism>
<evidence type="ECO:0000256" key="3">
    <source>
        <dbReference type="ARBA" id="ARBA00023004"/>
    </source>
</evidence>
<keyword evidence="3" id="KW-0408">Iron</keyword>
<dbReference type="Pfam" id="PF01266">
    <property type="entry name" value="DAO"/>
    <property type="match status" value="1"/>
</dbReference>
<feature type="domain" description="Rieske" evidence="6">
    <location>
        <begin position="317"/>
        <end position="397"/>
    </location>
</feature>
<dbReference type="Proteomes" id="UP000824243">
    <property type="component" value="Unassembled WGS sequence"/>
</dbReference>
<name>A0A9D2AU18_9FIRM</name>
<comment type="caution">
    <text evidence="7">The sequence shown here is derived from an EMBL/GenBank/DDBJ whole genome shotgun (WGS) entry which is preliminary data.</text>
</comment>
<dbReference type="Gene3D" id="3.50.50.60">
    <property type="entry name" value="FAD/NAD(P)-binding domain"/>
    <property type="match status" value="1"/>
</dbReference>
<dbReference type="Gene3D" id="3.30.9.10">
    <property type="entry name" value="D-Amino Acid Oxidase, subunit A, domain 2"/>
    <property type="match status" value="1"/>
</dbReference>
<proteinExistence type="predicted"/>
<reference evidence="7" key="1">
    <citation type="journal article" date="2021" name="PeerJ">
        <title>Extensive microbial diversity within the chicken gut microbiome revealed by metagenomics and culture.</title>
        <authorList>
            <person name="Gilroy R."/>
            <person name="Ravi A."/>
            <person name="Getino M."/>
            <person name="Pursley I."/>
            <person name="Horton D.L."/>
            <person name="Alikhan N.F."/>
            <person name="Baker D."/>
            <person name="Gharbi K."/>
            <person name="Hall N."/>
            <person name="Watson M."/>
            <person name="Adriaenssens E.M."/>
            <person name="Foster-Nyarko E."/>
            <person name="Jarju S."/>
            <person name="Secka A."/>
            <person name="Antonio M."/>
            <person name="Oren A."/>
            <person name="Chaudhuri R.R."/>
            <person name="La Ragione R."/>
            <person name="Hildebrand F."/>
            <person name="Pallen M.J."/>
        </authorList>
    </citation>
    <scope>NUCLEOTIDE SEQUENCE</scope>
    <source>
        <strain evidence="7">ChiSjej5B23-15282</strain>
    </source>
</reference>
<evidence type="ECO:0000256" key="1">
    <source>
        <dbReference type="ARBA" id="ARBA00022714"/>
    </source>
</evidence>
<dbReference type="InterPro" id="IPR017941">
    <property type="entry name" value="Rieske_2Fe-2S"/>
</dbReference>
<dbReference type="PRINTS" id="PR00162">
    <property type="entry name" value="RIESKE"/>
</dbReference>
<dbReference type="GO" id="GO:0051537">
    <property type="term" value="F:2 iron, 2 sulfur cluster binding"/>
    <property type="evidence" value="ECO:0007669"/>
    <property type="project" value="UniProtKB-KW"/>
</dbReference>
<protein>
    <submittedName>
        <fullName evidence="7">FAD-dependent oxidoreductase</fullName>
    </submittedName>
</protein>
<dbReference type="PANTHER" id="PTHR13847:SF274">
    <property type="entry name" value="RIESKE 2FE-2S IRON-SULFUR PROTEIN YHFW-RELATED"/>
    <property type="match status" value="1"/>
</dbReference>
<dbReference type="Pfam" id="PF00355">
    <property type="entry name" value="Rieske"/>
    <property type="match status" value="1"/>
</dbReference>
<keyword evidence="5" id="KW-1015">Disulfide bond</keyword>
<evidence type="ECO:0000256" key="5">
    <source>
        <dbReference type="ARBA" id="ARBA00023157"/>
    </source>
</evidence>
<evidence type="ECO:0000313" key="7">
    <source>
        <dbReference type="EMBL" id="HIX49119.1"/>
    </source>
</evidence>
<reference evidence="7" key="2">
    <citation type="submission" date="2021-04" db="EMBL/GenBank/DDBJ databases">
        <authorList>
            <person name="Gilroy R."/>
        </authorList>
    </citation>
    <scope>NUCLEOTIDE SEQUENCE</scope>
    <source>
        <strain evidence="7">ChiSjej5B23-15282</strain>
    </source>
</reference>
<evidence type="ECO:0000313" key="8">
    <source>
        <dbReference type="Proteomes" id="UP000824243"/>
    </source>
</evidence>
<evidence type="ECO:0000256" key="2">
    <source>
        <dbReference type="ARBA" id="ARBA00022723"/>
    </source>
</evidence>
<dbReference type="GO" id="GO:0046872">
    <property type="term" value="F:metal ion binding"/>
    <property type="evidence" value="ECO:0007669"/>
    <property type="project" value="UniProtKB-KW"/>
</dbReference>
<gene>
    <name evidence="7" type="ORF">H9981_08960</name>
</gene>
<dbReference type="InterPro" id="IPR036188">
    <property type="entry name" value="FAD/NAD-bd_sf"/>
</dbReference>
<evidence type="ECO:0000259" key="6">
    <source>
        <dbReference type="PROSITE" id="PS51296"/>
    </source>
</evidence>
<dbReference type="GO" id="GO:0016705">
    <property type="term" value="F:oxidoreductase activity, acting on paired donors, with incorporation or reduction of molecular oxygen"/>
    <property type="evidence" value="ECO:0007669"/>
    <property type="project" value="UniProtKB-ARBA"/>
</dbReference>
<dbReference type="GO" id="GO:0004497">
    <property type="term" value="F:monooxygenase activity"/>
    <property type="evidence" value="ECO:0007669"/>
    <property type="project" value="UniProtKB-ARBA"/>
</dbReference>
<dbReference type="InterPro" id="IPR036922">
    <property type="entry name" value="Rieske_2Fe-2S_sf"/>
</dbReference>
<dbReference type="PROSITE" id="PS51296">
    <property type="entry name" value="RIESKE"/>
    <property type="match status" value="1"/>
</dbReference>
<dbReference type="InterPro" id="IPR005805">
    <property type="entry name" value="Rieske_Fe-S_prot_C"/>
</dbReference>
<dbReference type="GO" id="GO:0016020">
    <property type="term" value="C:membrane"/>
    <property type="evidence" value="ECO:0007669"/>
    <property type="project" value="InterPro"/>
</dbReference>
<sequence length="406" mass="45540">MHKLPFTGYVRANQAAVEEYKRIVEEERIDCDLEEKDSYVYSRDEKKLKDEAEAAAELGIEASFEPCIEIPVSCAGAVRFARQAQFHPLKFIRALAEKLTIYEDTPVKEVGEHTVKTPCGSVRAEKIVFATHYPFVNFPGMYFIRMHQERSYVLALEDTEPINGMYIGDGKDTLSFRQFDRYLLFGGEGHRTGENKEGGKYEGGSYAGLREAAGKLYPQSREAAFWSAQDCITADNVPFIGRYASDRSDWFVATGFQKWGMTSSMVSAMIIRDMICGTENPWAEVFSPSRFSAEEIPQIMKDSGKAVKGLTKRFFHIPDETSARLAPGHGAVVETESGKAGVYKTEDQKIYKVDIVCPHLGCELVWNPDEKTWDCPCHGSRFNYKGNLIEGPAQEGITDSDEQSGI</sequence>
<dbReference type="InterPro" id="IPR006076">
    <property type="entry name" value="FAD-dep_OxRdtase"/>
</dbReference>
<dbReference type="SUPFAM" id="SSF51905">
    <property type="entry name" value="FAD/NAD(P)-binding domain"/>
    <property type="match status" value="1"/>
</dbReference>
<accession>A0A9D2AU18</accession>
<dbReference type="Gene3D" id="2.102.10.10">
    <property type="entry name" value="Rieske [2Fe-2S] iron-sulphur domain"/>
    <property type="match status" value="1"/>
</dbReference>
<keyword evidence="2" id="KW-0479">Metal-binding</keyword>
<evidence type="ECO:0000256" key="4">
    <source>
        <dbReference type="ARBA" id="ARBA00023014"/>
    </source>
</evidence>
<dbReference type="EMBL" id="DXFA01000153">
    <property type="protein sequence ID" value="HIX49119.1"/>
    <property type="molecule type" value="Genomic_DNA"/>
</dbReference>
<dbReference type="GO" id="GO:0005737">
    <property type="term" value="C:cytoplasm"/>
    <property type="evidence" value="ECO:0007669"/>
    <property type="project" value="TreeGrafter"/>
</dbReference>
<keyword evidence="1" id="KW-0001">2Fe-2S</keyword>
<dbReference type="PANTHER" id="PTHR13847">
    <property type="entry name" value="SARCOSINE DEHYDROGENASE-RELATED"/>
    <property type="match status" value="1"/>
</dbReference>